<gene>
    <name evidence="1" type="ORF">B9H04_06130</name>
</gene>
<dbReference type="STRING" id="1121945.GCA_000421805_01657"/>
<proteinExistence type="predicted"/>
<dbReference type="AlphaFoldDB" id="A0A1X4H9Y1"/>
<comment type="caution">
    <text evidence="1">The sequence shown here is derived from an EMBL/GenBank/DDBJ whole genome shotgun (WGS) entry which is preliminary data.</text>
</comment>
<evidence type="ECO:0000313" key="1">
    <source>
        <dbReference type="EMBL" id="OSP08537.1"/>
    </source>
</evidence>
<accession>A0A1X4H9Y1</accession>
<dbReference type="InterPro" id="IPR016891">
    <property type="entry name" value="DUF2321"/>
</dbReference>
<dbReference type="RefSeq" id="WP_080508579.1">
    <property type="nucleotide sequence ID" value="NZ_ATXS01000005.1"/>
</dbReference>
<evidence type="ECO:0008006" key="3">
    <source>
        <dbReference type="Google" id="ProtNLM"/>
    </source>
</evidence>
<dbReference type="EMBL" id="NEDJ01000014">
    <property type="protein sequence ID" value="OSP08537.1"/>
    <property type="molecule type" value="Genomic_DNA"/>
</dbReference>
<dbReference type="Pfam" id="PF10083">
    <property type="entry name" value="DUF2321"/>
    <property type="match status" value="1"/>
</dbReference>
<protein>
    <recommendedName>
        <fullName evidence="3">DUF2321 domain-containing protein</fullName>
    </recommendedName>
</protein>
<dbReference type="Proteomes" id="UP000193587">
    <property type="component" value="Unassembled WGS sequence"/>
</dbReference>
<reference evidence="1 2" key="1">
    <citation type="submission" date="2017-04" db="EMBL/GenBank/DDBJ databases">
        <title>MLSA of the genus Halorubrum.</title>
        <authorList>
            <person name="De La Haba R."/>
            <person name="Sanchez-Porro C."/>
            <person name="Infante-Dominguez C."/>
            <person name="Ventosa A."/>
        </authorList>
    </citation>
    <scope>NUCLEOTIDE SEQUENCE [LARGE SCALE GENOMIC DNA]</scope>
    <source>
        <strain evidence="1 2">DSM 17463</strain>
    </source>
</reference>
<name>A0A1X4H9Y1_HALEZ</name>
<sequence length="82" mass="9221">MGKYDIMQVCLNGHQITDRYASSPEFRQNFCEKCGAETITECQECGEKIRGNYDVDGVVSVGSSTDVPNYCHECGEPYPWTE</sequence>
<organism evidence="1 2">
    <name type="scientific">Halorubrum ezzemoulense DSM 17463</name>
    <dbReference type="NCBI Taxonomy" id="1121945"/>
    <lineage>
        <taxon>Archaea</taxon>
        <taxon>Methanobacteriati</taxon>
        <taxon>Methanobacteriota</taxon>
        <taxon>Stenosarchaea group</taxon>
        <taxon>Halobacteria</taxon>
        <taxon>Halobacteriales</taxon>
        <taxon>Haloferacaceae</taxon>
        <taxon>Halorubrum</taxon>
    </lineage>
</organism>
<evidence type="ECO:0000313" key="2">
    <source>
        <dbReference type="Proteomes" id="UP000193587"/>
    </source>
</evidence>